<evidence type="ECO:0000256" key="1">
    <source>
        <dbReference type="ARBA" id="ARBA00004496"/>
    </source>
</evidence>
<comment type="similarity">
    <text evidence="3 8">Belongs to the class-II aminoacyl-tRNA synthetase family. HisZ subfamily.</text>
</comment>
<dbReference type="Pfam" id="PF13393">
    <property type="entry name" value="tRNA-synt_His"/>
    <property type="match status" value="1"/>
</dbReference>
<dbReference type="OrthoDB" id="9769617at2"/>
<keyword evidence="11" id="KW-1185">Reference proteome</keyword>
<evidence type="ECO:0000256" key="4">
    <source>
        <dbReference type="ARBA" id="ARBA00020397"/>
    </source>
</evidence>
<comment type="subunit">
    <text evidence="8">Heteromultimer composed of HisG and HisZ subunits.</text>
</comment>
<keyword evidence="5 8" id="KW-0963">Cytoplasm</keyword>
<sequence>MTKADRWLLPEGVEELLPPQAARLEYLRREILDLYQAWGYEFVITPLVEYLDALLVGSSHDLDLHTFKLTDQLTGRMMGLRADITPQVARVDARNLHREGPVRLCYADSVVHTRPRGLLTSRVPIKLGAELFGYAGIACDAEVISLMAETLRVAQIESVHIVLGHVDIFRSLVAAAGLDADAENELFDAMQRKVYDEIDTWLDQRVENINLARMLKSLARLSGDAAVLAEAEQVLAHAPPQTRQALAELQQIAELLQRNLSDVTLGFDLSELRGYTYHTGIVFAAYTPGYGRAVAKGGRYDDIGKAFGRARPASGFDVDLKILARLSKSLPPHRKVVLAPNSDDAMLVALIGSLRSSGSVVIRHLDDSEASRDLLAELKCTHQIVEKMPGDWQVVELNTTTD</sequence>
<reference evidence="10 11" key="1">
    <citation type="submission" date="2015-11" db="EMBL/GenBank/DDBJ databases">
        <authorList>
            <person name="Zhang Y."/>
            <person name="Guo Z."/>
        </authorList>
    </citation>
    <scope>NUCLEOTIDE SEQUENCE [LARGE SCALE GENOMIC DNA]</scope>
    <source>
        <strain evidence="10 11">KCTC 32221</strain>
    </source>
</reference>
<dbReference type="Gene3D" id="3.30.930.10">
    <property type="entry name" value="Bira Bifunctional Protein, Domain 2"/>
    <property type="match status" value="1"/>
</dbReference>
<gene>
    <name evidence="8" type="primary">hisZ</name>
    <name evidence="10" type="ORF">PS2015_2597</name>
</gene>
<evidence type="ECO:0000256" key="8">
    <source>
        <dbReference type="HAMAP-Rule" id="MF_00125"/>
    </source>
</evidence>
<dbReference type="InterPro" id="IPR045864">
    <property type="entry name" value="aa-tRNA-synth_II/BPL/LPL"/>
</dbReference>
<dbReference type="RefSeq" id="WP_058022638.1">
    <property type="nucleotide sequence ID" value="NZ_CP013189.1"/>
</dbReference>
<dbReference type="EMBL" id="CP013189">
    <property type="protein sequence ID" value="ALO47229.1"/>
    <property type="molecule type" value="Genomic_DNA"/>
</dbReference>
<dbReference type="Proteomes" id="UP000065641">
    <property type="component" value="Chromosome"/>
</dbReference>
<keyword evidence="6 8" id="KW-0368">Histidine biosynthesis</keyword>
<dbReference type="NCBIfam" id="TIGR00443">
    <property type="entry name" value="hisZ_biosyn_reg"/>
    <property type="match status" value="1"/>
</dbReference>
<evidence type="ECO:0000256" key="7">
    <source>
        <dbReference type="ARBA" id="ARBA00025246"/>
    </source>
</evidence>
<dbReference type="UniPathway" id="UPA00031">
    <property type="reaction ID" value="UER00006"/>
</dbReference>
<dbReference type="NCBIfam" id="NF009086">
    <property type="entry name" value="PRK12421.1"/>
    <property type="match status" value="1"/>
</dbReference>
<feature type="domain" description="Class II Histidinyl-tRNA synthetase (HisRS)-like catalytic core" evidence="9">
    <location>
        <begin position="12"/>
        <end position="321"/>
    </location>
</feature>
<dbReference type="InterPro" id="IPR004517">
    <property type="entry name" value="HisZ"/>
</dbReference>
<dbReference type="PATRIC" id="fig|1249552.3.peg.2614"/>
<dbReference type="PANTHER" id="PTHR11476:SF7">
    <property type="entry name" value="HISTIDINE--TRNA LIGASE"/>
    <property type="match status" value="1"/>
</dbReference>
<keyword evidence="10" id="KW-0808">Transferase</keyword>
<comment type="pathway">
    <text evidence="2 8">Amino-acid biosynthesis; L-histidine biosynthesis; L-histidine from 5-phospho-alpha-D-ribose 1-diphosphate: step 1/9.</text>
</comment>
<proteinExistence type="inferred from homology"/>
<dbReference type="GO" id="GO:0000105">
    <property type="term" value="P:L-histidine biosynthetic process"/>
    <property type="evidence" value="ECO:0007669"/>
    <property type="project" value="UniProtKB-UniRule"/>
</dbReference>
<evidence type="ECO:0000256" key="5">
    <source>
        <dbReference type="ARBA" id="ARBA00022490"/>
    </source>
</evidence>
<keyword evidence="10" id="KW-0328">Glycosyltransferase</keyword>
<evidence type="ECO:0000256" key="6">
    <source>
        <dbReference type="ARBA" id="ARBA00023102"/>
    </source>
</evidence>
<dbReference type="SUPFAM" id="SSF55681">
    <property type="entry name" value="Class II aaRS and biotin synthetases"/>
    <property type="match status" value="1"/>
</dbReference>
<dbReference type="InterPro" id="IPR041715">
    <property type="entry name" value="HisRS-like_core"/>
</dbReference>
<dbReference type="PANTHER" id="PTHR11476">
    <property type="entry name" value="HISTIDYL-TRNA SYNTHETASE"/>
    <property type="match status" value="1"/>
</dbReference>
<dbReference type="KEGG" id="pspi:PS2015_2597"/>
<evidence type="ECO:0000313" key="10">
    <source>
        <dbReference type="EMBL" id="ALO47229.1"/>
    </source>
</evidence>
<name>A0A0S2KFY9_9GAMM</name>
<dbReference type="GO" id="GO:0016757">
    <property type="term" value="F:glycosyltransferase activity"/>
    <property type="evidence" value="ECO:0007669"/>
    <property type="project" value="UniProtKB-KW"/>
</dbReference>
<comment type="subcellular location">
    <subcellularLocation>
        <location evidence="1 8">Cytoplasm</location>
    </subcellularLocation>
</comment>
<evidence type="ECO:0000256" key="2">
    <source>
        <dbReference type="ARBA" id="ARBA00004667"/>
    </source>
</evidence>
<dbReference type="NCBIfam" id="NF008935">
    <property type="entry name" value="PRK12292.1-1"/>
    <property type="match status" value="1"/>
</dbReference>
<organism evidence="10 11">
    <name type="scientific">Pseudohongiella spirulinae</name>
    <dbReference type="NCBI Taxonomy" id="1249552"/>
    <lineage>
        <taxon>Bacteria</taxon>
        <taxon>Pseudomonadati</taxon>
        <taxon>Pseudomonadota</taxon>
        <taxon>Gammaproteobacteria</taxon>
        <taxon>Pseudomonadales</taxon>
        <taxon>Pseudohongiellaceae</taxon>
        <taxon>Pseudohongiella</taxon>
    </lineage>
</organism>
<dbReference type="AlphaFoldDB" id="A0A0S2KFY9"/>
<comment type="miscellaneous">
    <text evidence="8">This function is generally fulfilled by the C-terminal part of HisG, which is missing in some bacteria such as this one.</text>
</comment>
<evidence type="ECO:0000256" key="3">
    <source>
        <dbReference type="ARBA" id="ARBA00005539"/>
    </source>
</evidence>
<protein>
    <recommendedName>
        <fullName evidence="4 8">ATP phosphoribosyltransferase regulatory subunit</fullName>
    </recommendedName>
</protein>
<evidence type="ECO:0000313" key="11">
    <source>
        <dbReference type="Proteomes" id="UP000065641"/>
    </source>
</evidence>
<keyword evidence="8" id="KW-0028">Amino-acid biosynthesis</keyword>
<evidence type="ECO:0000259" key="9">
    <source>
        <dbReference type="Pfam" id="PF13393"/>
    </source>
</evidence>
<dbReference type="CDD" id="cd00773">
    <property type="entry name" value="HisRS-like_core"/>
    <property type="match status" value="1"/>
</dbReference>
<accession>A0A0S2KFY9</accession>
<dbReference type="GO" id="GO:0005737">
    <property type="term" value="C:cytoplasm"/>
    <property type="evidence" value="ECO:0007669"/>
    <property type="project" value="UniProtKB-SubCell"/>
</dbReference>
<dbReference type="HAMAP" id="MF_00125">
    <property type="entry name" value="HisZ"/>
    <property type="match status" value="1"/>
</dbReference>
<dbReference type="STRING" id="1249552.PS2015_2597"/>
<comment type="function">
    <text evidence="7 8">Required for the first step of histidine biosynthesis. May allow the feedback regulation of ATP phosphoribosyltransferase activity by histidine.</text>
</comment>